<dbReference type="Gene3D" id="1.25.40.10">
    <property type="entry name" value="Tetratricopeptide repeat domain"/>
    <property type="match status" value="1"/>
</dbReference>
<name>A0A8J5XK98_DIALT</name>
<evidence type="ECO:0008006" key="3">
    <source>
        <dbReference type="Google" id="ProtNLM"/>
    </source>
</evidence>
<accession>A0A8J5XK98</accession>
<evidence type="ECO:0000313" key="1">
    <source>
        <dbReference type="EMBL" id="KAG8466228.1"/>
    </source>
</evidence>
<reference evidence="1" key="1">
    <citation type="submission" date="2021-05" db="EMBL/GenBank/DDBJ databases">
        <title>The genome of the haptophyte Pavlova lutheri (Diacronema luteri, Pavlovales) - a model for lipid biosynthesis in eukaryotic algae.</title>
        <authorList>
            <person name="Hulatt C.J."/>
            <person name="Posewitz M.C."/>
        </authorList>
    </citation>
    <scope>NUCLEOTIDE SEQUENCE</scope>
    <source>
        <strain evidence="1">NIVA-4/92</strain>
    </source>
</reference>
<dbReference type="EMBL" id="JAGTXO010000008">
    <property type="protein sequence ID" value="KAG8466228.1"/>
    <property type="molecule type" value="Genomic_DNA"/>
</dbReference>
<dbReference type="Gene3D" id="1.20.58.320">
    <property type="entry name" value="TPR-like"/>
    <property type="match status" value="1"/>
</dbReference>
<dbReference type="InterPro" id="IPR010323">
    <property type="entry name" value="DUF924"/>
</dbReference>
<dbReference type="AlphaFoldDB" id="A0A8J5XK98"/>
<comment type="caution">
    <text evidence="1">The sequence shown here is derived from an EMBL/GenBank/DDBJ whole genome shotgun (WGS) entry which is preliminary data.</text>
</comment>
<organism evidence="1 2">
    <name type="scientific">Diacronema lutheri</name>
    <name type="common">Unicellular marine alga</name>
    <name type="synonym">Monochrysis lutheri</name>
    <dbReference type="NCBI Taxonomy" id="2081491"/>
    <lineage>
        <taxon>Eukaryota</taxon>
        <taxon>Haptista</taxon>
        <taxon>Haptophyta</taxon>
        <taxon>Pavlovophyceae</taxon>
        <taxon>Pavlovales</taxon>
        <taxon>Pavlovaceae</taxon>
        <taxon>Diacronema</taxon>
    </lineage>
</organism>
<dbReference type="InterPro" id="IPR011990">
    <property type="entry name" value="TPR-like_helical_dom_sf"/>
</dbReference>
<dbReference type="SUPFAM" id="SSF48452">
    <property type="entry name" value="TPR-like"/>
    <property type="match status" value="1"/>
</dbReference>
<dbReference type="Pfam" id="PF06041">
    <property type="entry name" value="DUF924"/>
    <property type="match status" value="2"/>
</dbReference>
<sequence length="210" mass="23273">MHVGGACFTALSVALRRPFASRSAPGMSGASPEQVLRFWFGAEWFDGGYDAPAYERERVRFWFMGGAAVDVQCREFIPRIRKAGRGELHGEEWKSRDGLVAQLVLLDQFSRNAFRGAPEAFAYDARAVAVALQLIDKAGDRPASVPFKSKIIERQLDVDLPEHMAVVKKFGRYPHRNGVYGRETTPAEAAWLASDEAPGWSKSQQLAKTG</sequence>
<dbReference type="Proteomes" id="UP000751190">
    <property type="component" value="Unassembled WGS sequence"/>
</dbReference>
<gene>
    <name evidence="1" type="ORF">KFE25_001984</name>
</gene>
<dbReference type="OrthoDB" id="414698at2759"/>
<protein>
    <recommendedName>
        <fullName evidence="3">DUF924 domain-containing protein</fullName>
    </recommendedName>
</protein>
<proteinExistence type="predicted"/>
<keyword evidence="2" id="KW-1185">Reference proteome</keyword>
<evidence type="ECO:0000313" key="2">
    <source>
        <dbReference type="Proteomes" id="UP000751190"/>
    </source>
</evidence>